<dbReference type="Gene3D" id="1.20.1600.10">
    <property type="entry name" value="Outer membrane efflux proteins (OEP)"/>
    <property type="match status" value="1"/>
</dbReference>
<comment type="similarity">
    <text evidence="2">Belongs to the outer membrane factor (OMF) (TC 1.B.17) family.</text>
</comment>
<reference evidence="9 10" key="1">
    <citation type="submission" date="2020-07" db="EMBL/GenBank/DDBJ databases">
        <title>Transfer of Campylobacter canadensis to the novel genus Avispirillum gen. nov., that also includes two novel species recovered from migratory waterfowl: Avispirillum anseris sp. nov. and Avispirillum brantae sp. nov.</title>
        <authorList>
            <person name="Miller W.G."/>
            <person name="Chapman M.H."/>
            <person name="Yee E."/>
            <person name="Inglis G.D."/>
        </authorList>
    </citation>
    <scope>NUCLEOTIDE SEQUENCE [LARGE SCALE GENOMIC DNA]</scope>
    <source>
        <strain evidence="9 10">L283</strain>
    </source>
</reference>
<dbReference type="EMBL" id="JACGBB010000036">
    <property type="protein sequence ID" value="MBZ7988139.1"/>
    <property type="molecule type" value="Genomic_DNA"/>
</dbReference>
<keyword evidence="6" id="KW-0472">Membrane</keyword>
<evidence type="ECO:0000256" key="8">
    <source>
        <dbReference type="SAM" id="Coils"/>
    </source>
</evidence>
<gene>
    <name evidence="9" type="ORF">AVCANL283_08550</name>
</gene>
<protein>
    <submittedName>
        <fullName evidence="9">TolC family protein</fullName>
    </submittedName>
</protein>
<keyword evidence="4" id="KW-1134">Transmembrane beta strand</keyword>
<dbReference type="RefSeq" id="WP_224325586.1">
    <property type="nucleotide sequence ID" value="NZ_JACGBB010000036.1"/>
</dbReference>
<keyword evidence="5" id="KW-0812">Transmembrane</keyword>
<dbReference type="Pfam" id="PF02321">
    <property type="entry name" value="OEP"/>
    <property type="match status" value="1"/>
</dbReference>
<evidence type="ECO:0000313" key="10">
    <source>
        <dbReference type="Proteomes" id="UP000786183"/>
    </source>
</evidence>
<evidence type="ECO:0000313" key="9">
    <source>
        <dbReference type="EMBL" id="MBZ7988139.1"/>
    </source>
</evidence>
<dbReference type="InterPro" id="IPR051906">
    <property type="entry name" value="TolC-like"/>
</dbReference>
<name>A0ABS7WTN0_9BACT</name>
<dbReference type="PANTHER" id="PTHR30026:SF20">
    <property type="entry name" value="OUTER MEMBRANE PROTEIN TOLC"/>
    <property type="match status" value="1"/>
</dbReference>
<organism evidence="9 10">
    <name type="scientific">Campylobacter canadensis</name>
    <dbReference type="NCBI Taxonomy" id="449520"/>
    <lineage>
        <taxon>Bacteria</taxon>
        <taxon>Pseudomonadati</taxon>
        <taxon>Campylobacterota</taxon>
        <taxon>Epsilonproteobacteria</taxon>
        <taxon>Campylobacterales</taxon>
        <taxon>Campylobacteraceae</taxon>
        <taxon>Campylobacter</taxon>
    </lineage>
</organism>
<keyword evidence="3" id="KW-0813">Transport</keyword>
<keyword evidence="10" id="KW-1185">Reference proteome</keyword>
<evidence type="ECO:0000256" key="5">
    <source>
        <dbReference type="ARBA" id="ARBA00022692"/>
    </source>
</evidence>
<comment type="subcellular location">
    <subcellularLocation>
        <location evidence="1">Cell outer membrane</location>
    </subcellularLocation>
</comment>
<sequence>MKKILFLLFYKSLFCQYFYYLLDYTLKKSPIINMAKIDIQSAIFNYNFYKSYLYPEVYISADYKFSNTKSNEYKNELFNEYNNHQNTVSVILKYDIFKFGSDYYKMQSSKENIKSLTYTKCKQELKISLELLDYYKQALLIKNRINIYKKLKLAYEALYNYSIRLNEIGEIDKLDVNSYFLELNNIQAQLIKFEFDLNDILLYISYLSSLSVDDVENFSNIDEELITFLSFEKSNQYFEIQSKIKENEYILKSLKSQKYPTFTLYARYDFYDKSKYYYEHFINSSTKHGYIVGLNFTYYIYDAKKLDSQIQLKKLEIKKSNEELSLARLEYNKQINELIFFIKNKDKILSTLELIDKESKIASEYVNKLNSSGEKTKIDVLNMSVDNLKKILDLNEYIININANKIKIKLINTQNKLC</sequence>
<proteinExistence type="inferred from homology"/>
<keyword evidence="7" id="KW-0998">Cell outer membrane</keyword>
<accession>A0ABS7WTN0</accession>
<dbReference type="SUPFAM" id="SSF56954">
    <property type="entry name" value="Outer membrane efflux proteins (OEP)"/>
    <property type="match status" value="1"/>
</dbReference>
<dbReference type="PANTHER" id="PTHR30026">
    <property type="entry name" value="OUTER MEMBRANE PROTEIN TOLC"/>
    <property type="match status" value="1"/>
</dbReference>
<evidence type="ECO:0000256" key="7">
    <source>
        <dbReference type="ARBA" id="ARBA00023237"/>
    </source>
</evidence>
<evidence type="ECO:0000256" key="6">
    <source>
        <dbReference type="ARBA" id="ARBA00023136"/>
    </source>
</evidence>
<dbReference type="Proteomes" id="UP000786183">
    <property type="component" value="Unassembled WGS sequence"/>
</dbReference>
<evidence type="ECO:0000256" key="3">
    <source>
        <dbReference type="ARBA" id="ARBA00022448"/>
    </source>
</evidence>
<evidence type="ECO:0000256" key="1">
    <source>
        <dbReference type="ARBA" id="ARBA00004442"/>
    </source>
</evidence>
<evidence type="ECO:0000256" key="4">
    <source>
        <dbReference type="ARBA" id="ARBA00022452"/>
    </source>
</evidence>
<feature type="coiled-coil region" evidence="8">
    <location>
        <begin position="303"/>
        <end position="337"/>
    </location>
</feature>
<keyword evidence="8" id="KW-0175">Coiled coil</keyword>
<dbReference type="InterPro" id="IPR003423">
    <property type="entry name" value="OMP_efflux"/>
</dbReference>
<evidence type="ECO:0000256" key="2">
    <source>
        <dbReference type="ARBA" id="ARBA00007613"/>
    </source>
</evidence>
<comment type="caution">
    <text evidence="9">The sequence shown here is derived from an EMBL/GenBank/DDBJ whole genome shotgun (WGS) entry which is preliminary data.</text>
</comment>